<dbReference type="InterPro" id="IPR006151">
    <property type="entry name" value="Shikm_DH/Glu-tRNA_Rdtase"/>
</dbReference>
<comment type="pathway">
    <text evidence="6">Metabolic intermediate biosynthesis; chorismate biosynthesis; chorismate from D-erythrose 4-phosphate and phosphoenolpyruvate: step 4/7.</text>
</comment>
<feature type="active site" description="Proton acceptor" evidence="6">
    <location>
        <position position="66"/>
    </location>
</feature>
<dbReference type="Proteomes" id="UP000010866">
    <property type="component" value="Chromosome"/>
</dbReference>
<feature type="binding site" evidence="6">
    <location>
        <begin position="124"/>
        <end position="128"/>
    </location>
    <ligand>
        <name>NADP(+)</name>
        <dbReference type="ChEBI" id="CHEBI:58349"/>
    </ligand>
</feature>
<sequence length="273" mass="28849">MKKIFAVFGDPIEHSLSPVMHNAAFKAKGMDCTYHAFRVSREKLKDAIKGAHAMGFGGLNLTVPLKEEALKIVEPDLLAAVMGAVNTVDLKDGIRGYNTDGIGAERALVDAGVKIEGAKVLIVGAGGAARGISFQLASDGADVTIANRTPERAMRLAEDVAVAGNVKGCGLEQLDDLIASADVLINCTTLGMHPQVETTIATAEQMHAGLVVFDIVYNPLKTKLLMEAEKAGSKTVSGVMMLVYQGAEAFRIWTGVEPPVEVMKEAVMGALRT</sequence>
<dbReference type="InterPro" id="IPR036291">
    <property type="entry name" value="NAD(P)-bd_dom_sf"/>
</dbReference>
<feature type="binding site" evidence="6">
    <location>
        <position position="245"/>
    </location>
    <ligand>
        <name>shikimate</name>
        <dbReference type="ChEBI" id="CHEBI:36208"/>
    </ligand>
</feature>
<dbReference type="SUPFAM" id="SSF53223">
    <property type="entry name" value="Aminoacid dehydrogenase-like, N-terminal domain"/>
    <property type="match status" value="1"/>
</dbReference>
<dbReference type="InterPro" id="IPR013708">
    <property type="entry name" value="Shikimate_DH-bd_N"/>
</dbReference>
<dbReference type="FunFam" id="3.40.50.720:FF:000086">
    <property type="entry name" value="Quinate/shikimate dehydrogenase"/>
    <property type="match status" value="1"/>
</dbReference>
<protein>
    <recommendedName>
        <fullName evidence="1 6">Shikimate dehydrogenase (NADP(+))</fullName>
        <shortName evidence="6">SDH</shortName>
        <ecNumber evidence="1 6">1.1.1.25</ecNumber>
    </recommendedName>
</protein>
<dbReference type="Pfam" id="PF01488">
    <property type="entry name" value="Shikimate_DH"/>
    <property type="match status" value="1"/>
</dbReference>
<dbReference type="PANTHER" id="PTHR21089">
    <property type="entry name" value="SHIKIMATE DEHYDROGENASE"/>
    <property type="match status" value="1"/>
</dbReference>
<gene>
    <name evidence="6" type="primary">aroE</name>
    <name evidence="10" type="ordered locus">Metho_0265</name>
</gene>
<comment type="similarity">
    <text evidence="6">Belongs to the shikimate dehydrogenase family.</text>
</comment>
<dbReference type="NCBIfam" id="NF001319">
    <property type="entry name" value="PRK00258.3-3"/>
    <property type="match status" value="1"/>
</dbReference>
<evidence type="ECO:0000256" key="5">
    <source>
        <dbReference type="ARBA" id="ARBA00023141"/>
    </source>
</evidence>
<accession>L0KSY5</accession>
<comment type="subunit">
    <text evidence="6">Homodimer.</text>
</comment>
<feature type="binding site" evidence="6">
    <location>
        <position position="238"/>
    </location>
    <ligand>
        <name>NADP(+)</name>
        <dbReference type="ChEBI" id="CHEBI:58349"/>
    </ligand>
</feature>
<keyword evidence="11" id="KW-1185">Reference proteome</keyword>
<evidence type="ECO:0000313" key="10">
    <source>
        <dbReference type="EMBL" id="AGB48542.1"/>
    </source>
</evidence>
<dbReference type="AlphaFoldDB" id="L0KSY5"/>
<dbReference type="GeneID" id="14408207"/>
<feature type="domain" description="SDH C-terminal" evidence="9">
    <location>
        <begin position="241"/>
        <end position="268"/>
    </location>
</feature>
<dbReference type="Gene3D" id="3.40.50.720">
    <property type="entry name" value="NAD(P)-binding Rossmann-like Domain"/>
    <property type="match status" value="1"/>
</dbReference>
<evidence type="ECO:0000256" key="4">
    <source>
        <dbReference type="ARBA" id="ARBA00023002"/>
    </source>
</evidence>
<feature type="domain" description="Shikimate dehydrogenase substrate binding N-terminal" evidence="8">
    <location>
        <begin position="7"/>
        <end position="88"/>
    </location>
</feature>
<keyword evidence="5 6" id="KW-0057">Aromatic amino acid biosynthesis</keyword>
<dbReference type="HAMAP" id="MF_00222">
    <property type="entry name" value="Shikimate_DH_AroE"/>
    <property type="match status" value="1"/>
</dbReference>
<dbReference type="InterPro" id="IPR022893">
    <property type="entry name" value="Shikimate_DH_fam"/>
</dbReference>
<evidence type="ECO:0000313" key="11">
    <source>
        <dbReference type="Proteomes" id="UP000010866"/>
    </source>
</evidence>
<dbReference type="OrthoDB" id="8744at2157"/>
<dbReference type="HOGENOM" id="CLU_044063_1_1_2"/>
<dbReference type="CDD" id="cd01065">
    <property type="entry name" value="NAD_bind_Shikimate_DH"/>
    <property type="match status" value="1"/>
</dbReference>
<evidence type="ECO:0000259" key="8">
    <source>
        <dbReference type="Pfam" id="PF08501"/>
    </source>
</evidence>
<dbReference type="GO" id="GO:0008652">
    <property type="term" value="P:amino acid biosynthetic process"/>
    <property type="evidence" value="ECO:0007669"/>
    <property type="project" value="UniProtKB-KW"/>
</dbReference>
<feature type="binding site" evidence="6">
    <location>
        <begin position="147"/>
        <end position="152"/>
    </location>
    <ligand>
        <name>NADP(+)</name>
        <dbReference type="ChEBI" id="CHEBI:58349"/>
    </ligand>
</feature>
<evidence type="ECO:0000256" key="3">
    <source>
        <dbReference type="ARBA" id="ARBA00022857"/>
    </source>
</evidence>
<dbReference type="GO" id="GO:0009073">
    <property type="term" value="P:aromatic amino acid family biosynthetic process"/>
    <property type="evidence" value="ECO:0007669"/>
    <property type="project" value="UniProtKB-KW"/>
</dbReference>
<dbReference type="EMBL" id="CP003362">
    <property type="protein sequence ID" value="AGB48542.1"/>
    <property type="molecule type" value="Genomic_DNA"/>
</dbReference>
<dbReference type="NCBIfam" id="TIGR00507">
    <property type="entry name" value="aroE"/>
    <property type="match status" value="1"/>
</dbReference>
<proteinExistence type="inferred from homology"/>
<feature type="binding site" evidence="6">
    <location>
        <position position="100"/>
    </location>
    <ligand>
        <name>shikimate</name>
        <dbReference type="ChEBI" id="CHEBI:36208"/>
    </ligand>
</feature>
<reference evidence="11" key="1">
    <citation type="submission" date="2012-02" db="EMBL/GenBank/DDBJ databases">
        <title>Complete sequence of chromosome of Methanomethylovorans hollandica DSM 15978.</title>
        <authorList>
            <person name="Lucas S."/>
            <person name="Copeland A."/>
            <person name="Lapidus A."/>
            <person name="Glavina del Rio T."/>
            <person name="Dalin E."/>
            <person name="Tice H."/>
            <person name="Bruce D."/>
            <person name="Goodwin L."/>
            <person name="Pitluck S."/>
            <person name="Peters L."/>
            <person name="Mikhailova N."/>
            <person name="Held B."/>
            <person name="Kyrpides N."/>
            <person name="Mavromatis K."/>
            <person name="Ivanova N."/>
            <person name="Brettin T."/>
            <person name="Detter J.C."/>
            <person name="Han C."/>
            <person name="Larimer F."/>
            <person name="Land M."/>
            <person name="Hauser L."/>
            <person name="Markowitz V."/>
            <person name="Cheng J.-F."/>
            <person name="Hugenholtz P."/>
            <person name="Woyke T."/>
            <person name="Wu D."/>
            <person name="Spring S."/>
            <person name="Schroeder M."/>
            <person name="Brambilla E."/>
            <person name="Klenk H.-P."/>
            <person name="Eisen J.A."/>
        </authorList>
    </citation>
    <scope>NUCLEOTIDE SEQUENCE [LARGE SCALE GENOMIC DNA]</scope>
    <source>
        <strain evidence="11">DSM 15978 / NBRC 107637 / DMS1</strain>
    </source>
</reference>
<feature type="binding site" evidence="6">
    <location>
        <position position="62"/>
    </location>
    <ligand>
        <name>shikimate</name>
        <dbReference type="ChEBI" id="CHEBI:36208"/>
    </ligand>
</feature>
<dbReference type="Pfam" id="PF18317">
    <property type="entry name" value="SDH_C"/>
    <property type="match status" value="1"/>
</dbReference>
<feature type="binding site" evidence="6">
    <location>
        <position position="215"/>
    </location>
    <ligand>
        <name>NADP(+)</name>
        <dbReference type="ChEBI" id="CHEBI:58349"/>
    </ligand>
</feature>
<keyword evidence="2 6" id="KW-0028">Amino-acid biosynthesis</keyword>
<dbReference type="InterPro" id="IPR041121">
    <property type="entry name" value="SDH_C"/>
</dbReference>
<dbReference type="GO" id="GO:0019632">
    <property type="term" value="P:shikimate metabolic process"/>
    <property type="evidence" value="ECO:0007669"/>
    <property type="project" value="InterPro"/>
</dbReference>
<organism evidence="10 11">
    <name type="scientific">Methanomethylovorans hollandica (strain DSM 15978 / NBRC 107637 / DMS1)</name>
    <dbReference type="NCBI Taxonomy" id="867904"/>
    <lineage>
        <taxon>Archaea</taxon>
        <taxon>Methanobacteriati</taxon>
        <taxon>Methanobacteriota</taxon>
        <taxon>Stenosarchaea group</taxon>
        <taxon>Methanomicrobia</taxon>
        <taxon>Methanosarcinales</taxon>
        <taxon>Methanosarcinaceae</taxon>
        <taxon>Methanomethylovorans</taxon>
    </lineage>
</organism>
<dbReference type="GO" id="GO:0004764">
    <property type="term" value="F:shikimate 3-dehydrogenase (NADP+) activity"/>
    <property type="evidence" value="ECO:0007669"/>
    <property type="project" value="UniProtKB-UniRule"/>
</dbReference>
<dbReference type="EC" id="1.1.1.25" evidence="1 6"/>
<dbReference type="SUPFAM" id="SSF51735">
    <property type="entry name" value="NAD(P)-binding Rossmann-fold domains"/>
    <property type="match status" value="1"/>
</dbReference>
<feature type="domain" description="Quinate/shikimate 5-dehydrogenase/glutamyl-tRNA reductase" evidence="7">
    <location>
        <begin position="114"/>
        <end position="215"/>
    </location>
</feature>
<evidence type="ECO:0000256" key="1">
    <source>
        <dbReference type="ARBA" id="ARBA00012962"/>
    </source>
</evidence>
<dbReference type="InterPro" id="IPR046346">
    <property type="entry name" value="Aminoacid_DH-like_N_sf"/>
</dbReference>
<comment type="catalytic activity">
    <reaction evidence="6">
        <text>shikimate + NADP(+) = 3-dehydroshikimate + NADPH + H(+)</text>
        <dbReference type="Rhea" id="RHEA:17737"/>
        <dbReference type="ChEBI" id="CHEBI:15378"/>
        <dbReference type="ChEBI" id="CHEBI:16630"/>
        <dbReference type="ChEBI" id="CHEBI:36208"/>
        <dbReference type="ChEBI" id="CHEBI:57783"/>
        <dbReference type="ChEBI" id="CHEBI:58349"/>
        <dbReference type="EC" id="1.1.1.25"/>
    </reaction>
</comment>
<dbReference type="KEGG" id="mhz:Metho_0265"/>
<dbReference type="RefSeq" id="WP_015323711.1">
    <property type="nucleotide sequence ID" value="NC_019977.1"/>
</dbReference>
<feature type="binding site" evidence="6">
    <location>
        <begin position="15"/>
        <end position="17"/>
    </location>
    <ligand>
        <name>shikimate</name>
        <dbReference type="ChEBI" id="CHEBI:36208"/>
    </ligand>
</feature>
<name>L0KSY5_METHD</name>
<evidence type="ECO:0000256" key="6">
    <source>
        <dbReference type="HAMAP-Rule" id="MF_00222"/>
    </source>
</evidence>
<feature type="binding site" evidence="6">
    <location>
        <position position="217"/>
    </location>
    <ligand>
        <name>shikimate</name>
        <dbReference type="ChEBI" id="CHEBI:36208"/>
    </ligand>
</feature>
<evidence type="ECO:0000259" key="7">
    <source>
        <dbReference type="Pfam" id="PF01488"/>
    </source>
</evidence>
<comment type="function">
    <text evidence="6">Involved in the biosynthesis of the chorismate, which leads to the biosynthesis of aromatic amino acids. Catalyzes the reversible NADPH linked reduction of 3-dehydroshikimate (DHSA) to yield shikimate (SA).</text>
</comment>
<keyword evidence="4 6" id="KW-0560">Oxidoreductase</keyword>
<dbReference type="Pfam" id="PF08501">
    <property type="entry name" value="Shikimate_dh_N"/>
    <property type="match status" value="1"/>
</dbReference>
<dbReference type="GO" id="GO:0009423">
    <property type="term" value="P:chorismate biosynthetic process"/>
    <property type="evidence" value="ECO:0007669"/>
    <property type="project" value="UniProtKB-UniRule"/>
</dbReference>
<dbReference type="InterPro" id="IPR011342">
    <property type="entry name" value="Shikimate_DH"/>
</dbReference>
<dbReference type="Gene3D" id="3.40.50.10860">
    <property type="entry name" value="Leucine Dehydrogenase, chain A, domain 1"/>
    <property type="match status" value="1"/>
</dbReference>
<feature type="binding site" evidence="6">
    <location>
        <position position="86"/>
    </location>
    <ligand>
        <name>shikimate</name>
        <dbReference type="ChEBI" id="CHEBI:36208"/>
    </ligand>
</feature>
<dbReference type="STRING" id="867904.Metho_0265"/>
<dbReference type="PANTHER" id="PTHR21089:SF1">
    <property type="entry name" value="BIFUNCTIONAL 3-DEHYDROQUINATE DEHYDRATASE_SHIKIMATE DEHYDROGENASE, CHLOROPLASTIC"/>
    <property type="match status" value="1"/>
</dbReference>
<dbReference type="UniPathway" id="UPA00053">
    <property type="reaction ID" value="UER00087"/>
</dbReference>
<keyword evidence="3 6" id="KW-0521">NADP</keyword>
<comment type="caution">
    <text evidence="6">Lacks conserved residue(s) required for the propagation of feature annotation.</text>
</comment>
<evidence type="ECO:0000256" key="2">
    <source>
        <dbReference type="ARBA" id="ARBA00022605"/>
    </source>
</evidence>
<evidence type="ECO:0000259" key="9">
    <source>
        <dbReference type="Pfam" id="PF18317"/>
    </source>
</evidence>
<dbReference type="GO" id="GO:0050661">
    <property type="term" value="F:NADP binding"/>
    <property type="evidence" value="ECO:0007669"/>
    <property type="project" value="InterPro"/>
</dbReference>